<evidence type="ECO:0000256" key="1">
    <source>
        <dbReference type="SAM" id="SignalP"/>
    </source>
</evidence>
<keyword evidence="1" id="KW-0732">Signal</keyword>
<evidence type="ECO:0000313" key="5">
    <source>
        <dbReference type="Proteomes" id="UP000182314"/>
    </source>
</evidence>
<accession>A0AA94H728</accession>
<reference evidence="2 4" key="2">
    <citation type="submission" date="2021-03" db="EMBL/GenBank/DDBJ databases">
        <authorList>
            <person name="Li Y."/>
            <person name="Li S."/>
            <person name="Chen M."/>
            <person name="Peng G."/>
            <person name="Tan Z."/>
            <person name="An Q."/>
        </authorList>
    </citation>
    <scope>NUCLEOTIDE SEQUENCE [LARGE SCALE GENOMIC DNA]</scope>
    <source>
        <strain evidence="2 4">Ola 51</strain>
    </source>
</reference>
<evidence type="ECO:0000313" key="3">
    <source>
        <dbReference type="EMBL" id="SFD05627.1"/>
    </source>
</evidence>
<organism evidence="3 5">
    <name type="scientific">Kosakonia oryzae</name>
    <dbReference type="NCBI Taxonomy" id="497725"/>
    <lineage>
        <taxon>Bacteria</taxon>
        <taxon>Pseudomonadati</taxon>
        <taxon>Pseudomonadota</taxon>
        <taxon>Gammaproteobacteria</taxon>
        <taxon>Enterobacterales</taxon>
        <taxon>Enterobacteriaceae</taxon>
        <taxon>Kosakonia</taxon>
    </lineage>
</organism>
<reference evidence="3 5" key="1">
    <citation type="submission" date="2016-10" db="EMBL/GenBank/DDBJ databases">
        <authorList>
            <person name="Varghese N."/>
            <person name="Submissions S."/>
        </authorList>
    </citation>
    <scope>NUCLEOTIDE SEQUENCE [LARGE SCALE GENOMIC DNA]</scope>
    <source>
        <strain evidence="3 5">CGMCC 1.7012</strain>
    </source>
</reference>
<evidence type="ECO:0000313" key="2">
    <source>
        <dbReference type="EMBL" id="ANI84685.1"/>
    </source>
</evidence>
<name>A0AA94H728_9ENTR</name>
<evidence type="ECO:0000313" key="4">
    <source>
        <dbReference type="Proteomes" id="UP000078227"/>
    </source>
</evidence>
<feature type="chain" id="PRO_5041741510" evidence="1">
    <location>
        <begin position="19"/>
        <end position="108"/>
    </location>
</feature>
<dbReference type="KEGG" id="kor:AWR26_21945"/>
<sequence length="108" mass="12607">MEKLTFLFALFICGAAHADIYKQITTEHKARTLVTGPDTFPHRLRYWFIMEDGTPSVYQVVEKKHQNEWVDLLHPGDNPALIIKGDTLRFERRFAGKVVSIEQYEKKN</sequence>
<dbReference type="RefSeq" id="WP_064568568.1">
    <property type="nucleotide sequence ID" value="NZ_CP014007.2"/>
</dbReference>
<gene>
    <name evidence="2" type="ORF">AWR26_21945</name>
    <name evidence="3" type="ORF">SAMN05216286_4130</name>
</gene>
<proteinExistence type="predicted"/>
<protein>
    <submittedName>
        <fullName evidence="3">Uncharacterized protein</fullName>
    </submittedName>
</protein>
<keyword evidence="4" id="KW-1185">Reference proteome</keyword>
<dbReference type="AlphaFoldDB" id="A0AA94H728"/>
<dbReference type="EMBL" id="FOKO01000005">
    <property type="protein sequence ID" value="SFD05627.1"/>
    <property type="molecule type" value="Genomic_DNA"/>
</dbReference>
<dbReference type="Proteomes" id="UP000182314">
    <property type="component" value="Unassembled WGS sequence"/>
</dbReference>
<dbReference type="EMBL" id="CP014007">
    <property type="protein sequence ID" value="ANI84685.1"/>
    <property type="molecule type" value="Genomic_DNA"/>
</dbReference>
<dbReference type="Proteomes" id="UP000078227">
    <property type="component" value="Chromosome"/>
</dbReference>
<feature type="signal peptide" evidence="1">
    <location>
        <begin position="1"/>
        <end position="18"/>
    </location>
</feature>